<evidence type="ECO:0000313" key="3">
    <source>
        <dbReference type="EMBL" id="KAF5667201.1"/>
    </source>
</evidence>
<dbReference type="Gene3D" id="6.10.280.220">
    <property type="match status" value="1"/>
</dbReference>
<evidence type="ECO:0000256" key="2">
    <source>
        <dbReference type="SAM" id="MobiDB-lite"/>
    </source>
</evidence>
<feature type="coiled-coil region" evidence="1">
    <location>
        <begin position="251"/>
        <end position="278"/>
    </location>
</feature>
<organism evidence="3 4">
    <name type="scientific">Fusarium heterosporum</name>
    <dbReference type="NCBI Taxonomy" id="42747"/>
    <lineage>
        <taxon>Eukaryota</taxon>
        <taxon>Fungi</taxon>
        <taxon>Dikarya</taxon>
        <taxon>Ascomycota</taxon>
        <taxon>Pezizomycotina</taxon>
        <taxon>Sordariomycetes</taxon>
        <taxon>Hypocreomycetidae</taxon>
        <taxon>Hypocreales</taxon>
        <taxon>Nectriaceae</taxon>
        <taxon>Fusarium</taxon>
        <taxon>Fusarium heterosporum species complex</taxon>
    </lineage>
</organism>
<gene>
    <name evidence="3" type="ORF">FHETE_5904</name>
</gene>
<feature type="region of interest" description="Disordered" evidence="2">
    <location>
        <begin position="202"/>
        <end position="231"/>
    </location>
</feature>
<dbReference type="EMBL" id="JAAGWQ010000103">
    <property type="protein sequence ID" value="KAF5667201.1"/>
    <property type="molecule type" value="Genomic_DNA"/>
</dbReference>
<sequence length="362" mass="40321">MSASISSCLDVDVTVPAVVEWENEDVTHYLARPDPKVDNITLKIRINDSRALVELRLPINLKGVNSLSVVIVSVQPSSIASFNSTSVSTVPEAVQDKFSGPITRLNFQVNKCLEMLAPKAIKEPLAPTRSQSGIVLDALRTLIGVTSFSVYIEAAKLSKSQLQYISDAVSQSRLTPSHDQHDLASMYRGAGAKIVHLSSQIQDAPPSYDETEPPPPAAPFNEKKRRRVDSEHGDNDIVRIWAELKARDERDRLVQQELSALKQENRSLKEDLGQLRQQVTTFHNDLSTLKQDVEQLQGQDTQNSLVLEGYDTRIVELRDDLEDLDAKVDSIQEHRDENGVAQSFLDKVRSDVYDDIVSRLTG</sequence>
<dbReference type="OrthoDB" id="3928699at2759"/>
<dbReference type="AlphaFoldDB" id="A0A8H5WPA8"/>
<proteinExistence type="predicted"/>
<dbReference type="Proteomes" id="UP000567885">
    <property type="component" value="Unassembled WGS sequence"/>
</dbReference>
<name>A0A8H5WPA8_FUSHE</name>
<reference evidence="3 4" key="1">
    <citation type="submission" date="2020-05" db="EMBL/GenBank/DDBJ databases">
        <title>Identification and distribution of gene clusters putatively required for synthesis of sphingolipid metabolism inhibitors in phylogenetically diverse species of the filamentous fungus Fusarium.</title>
        <authorList>
            <person name="Kim H.-S."/>
            <person name="Busman M."/>
            <person name="Brown D.W."/>
            <person name="Divon H."/>
            <person name="Uhlig S."/>
            <person name="Proctor R.H."/>
        </authorList>
    </citation>
    <scope>NUCLEOTIDE SEQUENCE [LARGE SCALE GENOMIC DNA]</scope>
    <source>
        <strain evidence="3 4">NRRL 20693</strain>
    </source>
</reference>
<protein>
    <submittedName>
        <fullName evidence="3">Uncharacterized protein</fullName>
    </submittedName>
</protein>
<keyword evidence="4" id="KW-1185">Reference proteome</keyword>
<evidence type="ECO:0000313" key="4">
    <source>
        <dbReference type="Proteomes" id="UP000567885"/>
    </source>
</evidence>
<evidence type="ECO:0000256" key="1">
    <source>
        <dbReference type="SAM" id="Coils"/>
    </source>
</evidence>
<accession>A0A8H5WPA8</accession>
<comment type="caution">
    <text evidence="3">The sequence shown here is derived from an EMBL/GenBank/DDBJ whole genome shotgun (WGS) entry which is preliminary data.</text>
</comment>
<keyword evidence="1" id="KW-0175">Coiled coil</keyword>
<feature type="coiled-coil region" evidence="1">
    <location>
        <begin position="307"/>
        <end position="334"/>
    </location>
</feature>